<organism evidence="1">
    <name type="scientific">Arundo donax</name>
    <name type="common">Giant reed</name>
    <name type="synonym">Donax arundinaceus</name>
    <dbReference type="NCBI Taxonomy" id="35708"/>
    <lineage>
        <taxon>Eukaryota</taxon>
        <taxon>Viridiplantae</taxon>
        <taxon>Streptophyta</taxon>
        <taxon>Embryophyta</taxon>
        <taxon>Tracheophyta</taxon>
        <taxon>Spermatophyta</taxon>
        <taxon>Magnoliopsida</taxon>
        <taxon>Liliopsida</taxon>
        <taxon>Poales</taxon>
        <taxon>Poaceae</taxon>
        <taxon>PACMAD clade</taxon>
        <taxon>Arundinoideae</taxon>
        <taxon>Arundineae</taxon>
        <taxon>Arundo</taxon>
    </lineage>
</organism>
<protein>
    <submittedName>
        <fullName evidence="1">Uncharacterized protein</fullName>
    </submittedName>
</protein>
<dbReference type="EMBL" id="GBRH01278843">
    <property type="protein sequence ID" value="JAD19052.1"/>
    <property type="molecule type" value="Transcribed_RNA"/>
</dbReference>
<accession>A0A0A8Y4W9</accession>
<sequence>MTFRIKINK</sequence>
<reference evidence="1" key="2">
    <citation type="journal article" date="2015" name="Data Brief">
        <title>Shoot transcriptome of the giant reed, Arundo donax.</title>
        <authorList>
            <person name="Barrero R.A."/>
            <person name="Guerrero F.D."/>
            <person name="Moolhuijzen P."/>
            <person name="Goolsby J.A."/>
            <person name="Tidwell J."/>
            <person name="Bellgard S.E."/>
            <person name="Bellgard M.I."/>
        </authorList>
    </citation>
    <scope>NUCLEOTIDE SEQUENCE</scope>
    <source>
        <tissue evidence="1">Shoot tissue taken approximately 20 cm above the soil surface</tissue>
    </source>
</reference>
<evidence type="ECO:0000313" key="1">
    <source>
        <dbReference type="EMBL" id="JAD19052.1"/>
    </source>
</evidence>
<proteinExistence type="predicted"/>
<name>A0A0A8Y4W9_ARUDO</name>
<reference evidence="1" key="1">
    <citation type="submission" date="2014-09" db="EMBL/GenBank/DDBJ databases">
        <authorList>
            <person name="Magalhaes I.L.F."/>
            <person name="Oliveira U."/>
            <person name="Santos F.R."/>
            <person name="Vidigal T.H.D.A."/>
            <person name="Brescovit A.D."/>
            <person name="Santos A.J."/>
        </authorList>
    </citation>
    <scope>NUCLEOTIDE SEQUENCE</scope>
    <source>
        <tissue evidence="1">Shoot tissue taken approximately 20 cm above the soil surface</tissue>
    </source>
</reference>